<reference evidence="1 2" key="1">
    <citation type="submission" date="2024-01" db="EMBL/GenBank/DDBJ databases">
        <title>The genomes of 5 underutilized Papilionoideae crops provide insights into root nodulation and disease resistance.</title>
        <authorList>
            <person name="Yuan L."/>
        </authorList>
    </citation>
    <scope>NUCLEOTIDE SEQUENCE [LARGE SCALE GENOMIC DNA]</scope>
    <source>
        <strain evidence="1">LY-2023</strain>
        <tissue evidence="1">Leaf</tissue>
    </source>
</reference>
<gene>
    <name evidence="1" type="ORF">RJT34_15876</name>
</gene>
<evidence type="ECO:0000313" key="2">
    <source>
        <dbReference type="Proteomes" id="UP001359559"/>
    </source>
</evidence>
<accession>A0AAN9PCE3</accession>
<organism evidence="1 2">
    <name type="scientific">Clitoria ternatea</name>
    <name type="common">Butterfly pea</name>
    <dbReference type="NCBI Taxonomy" id="43366"/>
    <lineage>
        <taxon>Eukaryota</taxon>
        <taxon>Viridiplantae</taxon>
        <taxon>Streptophyta</taxon>
        <taxon>Embryophyta</taxon>
        <taxon>Tracheophyta</taxon>
        <taxon>Spermatophyta</taxon>
        <taxon>Magnoliopsida</taxon>
        <taxon>eudicotyledons</taxon>
        <taxon>Gunneridae</taxon>
        <taxon>Pentapetalae</taxon>
        <taxon>rosids</taxon>
        <taxon>fabids</taxon>
        <taxon>Fabales</taxon>
        <taxon>Fabaceae</taxon>
        <taxon>Papilionoideae</taxon>
        <taxon>50 kb inversion clade</taxon>
        <taxon>NPAAA clade</taxon>
        <taxon>indigoferoid/millettioid clade</taxon>
        <taxon>Phaseoleae</taxon>
        <taxon>Clitoria</taxon>
    </lineage>
</organism>
<sequence>MVKVVVVVSRKWWHVEEHDGGAVMVISWRRRRGKEEDGDCCGGGRLDMWREDNLRGKLKSHAFLKKLNRAPSGVLESLRPCPKNSGC</sequence>
<proteinExistence type="predicted"/>
<keyword evidence="2" id="KW-1185">Reference proteome</keyword>
<protein>
    <submittedName>
        <fullName evidence="1">Uncharacterized protein</fullName>
    </submittedName>
</protein>
<dbReference type="AlphaFoldDB" id="A0AAN9PCE3"/>
<name>A0AAN9PCE3_CLITE</name>
<dbReference type="EMBL" id="JAYKXN010000004">
    <property type="protein sequence ID" value="KAK7293016.1"/>
    <property type="molecule type" value="Genomic_DNA"/>
</dbReference>
<comment type="caution">
    <text evidence="1">The sequence shown here is derived from an EMBL/GenBank/DDBJ whole genome shotgun (WGS) entry which is preliminary data.</text>
</comment>
<dbReference type="Proteomes" id="UP001359559">
    <property type="component" value="Unassembled WGS sequence"/>
</dbReference>
<evidence type="ECO:0000313" key="1">
    <source>
        <dbReference type="EMBL" id="KAK7293016.1"/>
    </source>
</evidence>